<evidence type="ECO:0000313" key="3">
    <source>
        <dbReference type="Proteomes" id="UP000095645"/>
    </source>
</evidence>
<dbReference type="EMBL" id="CYZP01000012">
    <property type="protein sequence ID" value="CUO01754.1"/>
    <property type="molecule type" value="Genomic_DNA"/>
</dbReference>
<sequence>MNKKQKVILSLLQEIDEICRRNKIEYYLSPRLTLCAVEGHPFPQNPMFGVVLMKTADMERFRLAVDEDPREKRALESMKSHKWFSGFYLRYTNTDTLCLNLDNTRDYAFPGIGVSIFPLRTPAASVKAERRLSRDENAWTELCHINYADRNFRSRVNRTIMRLQCMITGRQGQAAHLYDRLVRSCQQPGANKYILKRRKQTTIFPAEIFAESKRVTLEGAELQVPAKTAEYLTISYGKNYKDAKEPRYVTPIALVVSARVSYTQFWKESGNFEKYCKERMKNARKLARSRRHKDYFNECWDYVEFCGERLNLSVSYEKQKDYIKNLYKNEDYMTLERVFRPYFKMMQKSLQKNELFAEDEEIFDIYVDVLEKTGKTVQRSKIGTLI</sequence>
<accession>A0A174BLX0</accession>
<dbReference type="RefSeq" id="WP_055057954.1">
    <property type="nucleotide sequence ID" value="NZ_CYZP01000012.1"/>
</dbReference>
<dbReference type="GO" id="GO:0009100">
    <property type="term" value="P:glycoprotein metabolic process"/>
    <property type="evidence" value="ECO:0007669"/>
    <property type="project" value="UniProtKB-ARBA"/>
</dbReference>
<dbReference type="AlphaFoldDB" id="A0A174BLX0"/>
<evidence type="ECO:0000259" key="1">
    <source>
        <dbReference type="Pfam" id="PF04991"/>
    </source>
</evidence>
<proteinExistence type="predicted"/>
<dbReference type="InterPro" id="IPR007074">
    <property type="entry name" value="LicD/FKTN/FKRP_NTP_transf"/>
</dbReference>
<reference evidence="2 3" key="1">
    <citation type="submission" date="2015-09" db="EMBL/GenBank/DDBJ databases">
        <authorList>
            <consortium name="Pathogen Informatics"/>
        </authorList>
    </citation>
    <scope>NUCLEOTIDE SEQUENCE [LARGE SCALE GENOMIC DNA]</scope>
    <source>
        <strain evidence="2 3">2789STDY5834861</strain>
    </source>
</reference>
<name>A0A174BLX0_9FIRM</name>
<organism evidence="2 3">
    <name type="scientific">Blautia obeum</name>
    <dbReference type="NCBI Taxonomy" id="40520"/>
    <lineage>
        <taxon>Bacteria</taxon>
        <taxon>Bacillati</taxon>
        <taxon>Bacillota</taxon>
        <taxon>Clostridia</taxon>
        <taxon>Lachnospirales</taxon>
        <taxon>Lachnospiraceae</taxon>
        <taxon>Blautia</taxon>
    </lineage>
</organism>
<evidence type="ECO:0000313" key="2">
    <source>
        <dbReference type="EMBL" id="CUO01754.1"/>
    </source>
</evidence>
<dbReference type="Proteomes" id="UP000095645">
    <property type="component" value="Unassembled WGS sequence"/>
</dbReference>
<feature type="domain" description="LicD/FKTN/FKRP nucleotidyltransferase" evidence="1">
    <location>
        <begin position="52"/>
        <end position="237"/>
    </location>
</feature>
<dbReference type="Pfam" id="PF04991">
    <property type="entry name" value="LicD"/>
    <property type="match status" value="1"/>
</dbReference>
<gene>
    <name evidence="2" type="ORF">ERS852476_01671</name>
</gene>
<protein>
    <submittedName>
        <fullName evidence="2">LPS biosynthesis protein</fullName>
    </submittedName>
</protein>